<keyword evidence="1" id="KW-1133">Transmembrane helix</keyword>
<evidence type="ECO:0000313" key="3">
    <source>
        <dbReference type="Proteomes" id="UP000636800"/>
    </source>
</evidence>
<comment type="caution">
    <text evidence="2">The sequence shown here is derived from an EMBL/GenBank/DDBJ whole genome shotgun (WGS) entry which is preliminary data.</text>
</comment>
<dbReference type="EMBL" id="JADCNL010000012">
    <property type="protein sequence ID" value="KAG0457055.1"/>
    <property type="molecule type" value="Genomic_DNA"/>
</dbReference>
<keyword evidence="1" id="KW-0472">Membrane</keyword>
<feature type="transmembrane region" description="Helical" evidence="1">
    <location>
        <begin position="101"/>
        <end position="121"/>
    </location>
</feature>
<feature type="transmembrane region" description="Helical" evidence="1">
    <location>
        <begin position="72"/>
        <end position="89"/>
    </location>
</feature>
<feature type="transmembrane region" description="Helical" evidence="1">
    <location>
        <begin position="37"/>
        <end position="60"/>
    </location>
</feature>
<protein>
    <submittedName>
        <fullName evidence="2">Uncharacterized protein</fullName>
    </submittedName>
</protein>
<keyword evidence="1" id="KW-0812">Transmembrane</keyword>
<dbReference type="Proteomes" id="UP000636800">
    <property type="component" value="Chromosome 12"/>
</dbReference>
<evidence type="ECO:0000313" key="2">
    <source>
        <dbReference type="EMBL" id="KAG0457055.1"/>
    </source>
</evidence>
<sequence>MMNKEPMWGRALRGVKTLFFVANLLASLLLVCAPPLLVILLDVLVPSTLLVFVNGPGFLARSLTSHWKNFRLLASLVDLLLVSIARSLLILCEFQCFSDVLLLFEVLPVKRFGFAAGFYLGCHGRGPYVGVTIVCAIASVGYVSAKAIYMFGTDSIWEQRHLPSIGAKEGPAVEVLFLSSLALAMAHMVAAYRTNSRERRKLLVYKIDIEAV</sequence>
<organism evidence="2 3">
    <name type="scientific">Vanilla planifolia</name>
    <name type="common">Vanilla</name>
    <dbReference type="NCBI Taxonomy" id="51239"/>
    <lineage>
        <taxon>Eukaryota</taxon>
        <taxon>Viridiplantae</taxon>
        <taxon>Streptophyta</taxon>
        <taxon>Embryophyta</taxon>
        <taxon>Tracheophyta</taxon>
        <taxon>Spermatophyta</taxon>
        <taxon>Magnoliopsida</taxon>
        <taxon>Liliopsida</taxon>
        <taxon>Asparagales</taxon>
        <taxon>Orchidaceae</taxon>
        <taxon>Vanilloideae</taxon>
        <taxon>Vanilleae</taxon>
        <taxon>Vanilla</taxon>
    </lineage>
</organism>
<feature type="transmembrane region" description="Helical" evidence="1">
    <location>
        <begin position="128"/>
        <end position="152"/>
    </location>
</feature>
<gene>
    <name evidence="2" type="ORF">HPP92_022212</name>
</gene>
<feature type="transmembrane region" description="Helical" evidence="1">
    <location>
        <begin position="12"/>
        <end position="31"/>
    </location>
</feature>
<reference evidence="2 3" key="1">
    <citation type="journal article" date="2020" name="Nat. Food">
        <title>A phased Vanilla planifolia genome enables genetic improvement of flavour and production.</title>
        <authorList>
            <person name="Hasing T."/>
            <person name="Tang H."/>
            <person name="Brym M."/>
            <person name="Khazi F."/>
            <person name="Huang T."/>
            <person name="Chambers A.H."/>
        </authorList>
    </citation>
    <scope>NUCLEOTIDE SEQUENCE [LARGE SCALE GENOMIC DNA]</scope>
    <source>
        <tissue evidence="2">Leaf</tissue>
    </source>
</reference>
<dbReference type="OrthoDB" id="187139at2759"/>
<feature type="transmembrane region" description="Helical" evidence="1">
    <location>
        <begin position="172"/>
        <end position="192"/>
    </location>
</feature>
<dbReference type="AlphaFoldDB" id="A0A835PN43"/>
<dbReference type="PANTHER" id="PTHR34953">
    <property type="entry name" value="ALPHA/BETA HYDROLASE RELATED PROTEIN"/>
    <property type="match status" value="1"/>
</dbReference>
<name>A0A835PN43_VANPL</name>
<evidence type="ECO:0000256" key="1">
    <source>
        <dbReference type="SAM" id="Phobius"/>
    </source>
</evidence>
<dbReference type="PANTHER" id="PTHR34953:SF1">
    <property type="entry name" value="ALPHA_BETA HYDROLASE RELATED PROTEIN"/>
    <property type="match status" value="1"/>
</dbReference>
<keyword evidence="3" id="KW-1185">Reference proteome</keyword>
<accession>A0A835PN43</accession>
<proteinExistence type="predicted"/>